<dbReference type="PANTHER" id="PTHR42794:SF2">
    <property type="entry name" value="ABC TRANSPORTER ATP-BINDING PROTEIN"/>
    <property type="match status" value="1"/>
</dbReference>
<dbReference type="PROSITE" id="PS50893">
    <property type="entry name" value="ABC_TRANSPORTER_2"/>
    <property type="match status" value="1"/>
</dbReference>
<keyword evidence="3 5" id="KW-0067">ATP-binding</keyword>
<accession>A0A832EI81</accession>
<gene>
    <name evidence="5" type="ORF">ENS06_01110</name>
</gene>
<name>A0A832EI81_9BACT</name>
<reference evidence="5" key="1">
    <citation type="journal article" date="2020" name="mSystems">
        <title>Genome- and Community-Level Interaction Insights into Carbon Utilization and Element Cycling Functions of Hydrothermarchaeota in Hydrothermal Sediment.</title>
        <authorList>
            <person name="Zhou Z."/>
            <person name="Liu Y."/>
            <person name="Xu W."/>
            <person name="Pan J."/>
            <person name="Luo Z.H."/>
            <person name="Li M."/>
        </authorList>
    </citation>
    <scope>NUCLEOTIDE SEQUENCE [LARGE SCALE GENOMIC DNA]</scope>
    <source>
        <strain evidence="5">SpSt-456</strain>
    </source>
</reference>
<evidence type="ECO:0000256" key="3">
    <source>
        <dbReference type="ARBA" id="ARBA00022840"/>
    </source>
</evidence>
<dbReference type="SMART" id="SM00382">
    <property type="entry name" value="AAA"/>
    <property type="match status" value="1"/>
</dbReference>
<evidence type="ECO:0000259" key="4">
    <source>
        <dbReference type="PROSITE" id="PS50893"/>
    </source>
</evidence>
<dbReference type="InterPro" id="IPR017871">
    <property type="entry name" value="ABC_transporter-like_CS"/>
</dbReference>
<dbReference type="Gene3D" id="3.40.50.300">
    <property type="entry name" value="P-loop containing nucleotide triphosphate hydrolases"/>
    <property type="match status" value="1"/>
</dbReference>
<keyword evidence="1" id="KW-0813">Transport</keyword>
<organism evidence="5">
    <name type="scientific">Desulfacinum infernum</name>
    <dbReference type="NCBI Taxonomy" id="35837"/>
    <lineage>
        <taxon>Bacteria</taxon>
        <taxon>Pseudomonadati</taxon>
        <taxon>Thermodesulfobacteriota</taxon>
        <taxon>Syntrophobacteria</taxon>
        <taxon>Syntrophobacterales</taxon>
        <taxon>Syntrophobacteraceae</taxon>
        <taxon>Desulfacinum</taxon>
    </lineage>
</organism>
<dbReference type="SUPFAM" id="SSF52540">
    <property type="entry name" value="P-loop containing nucleoside triphosphate hydrolases"/>
    <property type="match status" value="1"/>
</dbReference>
<dbReference type="FunFam" id="3.40.50.300:FF:000134">
    <property type="entry name" value="Iron-enterobactin ABC transporter ATP-binding protein"/>
    <property type="match status" value="1"/>
</dbReference>
<keyword evidence="2" id="KW-0547">Nucleotide-binding</keyword>
<dbReference type="EMBL" id="DSTK01000005">
    <property type="protein sequence ID" value="HFK95905.1"/>
    <property type="molecule type" value="Genomic_DNA"/>
</dbReference>
<dbReference type="Pfam" id="PF00005">
    <property type="entry name" value="ABC_tran"/>
    <property type="match status" value="1"/>
</dbReference>
<feature type="domain" description="ABC transporter" evidence="4">
    <location>
        <begin position="3"/>
        <end position="236"/>
    </location>
</feature>
<evidence type="ECO:0000313" key="5">
    <source>
        <dbReference type="EMBL" id="HFK95905.1"/>
    </source>
</evidence>
<proteinExistence type="predicted"/>
<sequence length="250" mass="27559">MILSVLDIEFQYNSHPILQGIRFDVRAGEMVAICGMNGAGKSTLLRCLNGILTPRVGSVLLDGEDLRLLGPKGIARSVASVPQKGRDSDLTVFEVVLLGRLPHRHWGPTREDTVAVEKILETMDLSGLAHRRFSTLSGGEAQKVLLAKALAQKPKVLLLDEPTNHLDLKNQMDVMQLVQHISRRESLAVVAAIHDLNMALRFCHRLLFLRGGRIETAATPDEVTAEMVRRIYGVEVDLGRIGKTLVVVPR</sequence>
<dbReference type="PROSITE" id="PS00211">
    <property type="entry name" value="ABC_TRANSPORTER_1"/>
    <property type="match status" value="1"/>
</dbReference>
<evidence type="ECO:0000256" key="1">
    <source>
        <dbReference type="ARBA" id="ARBA00022448"/>
    </source>
</evidence>
<dbReference type="InterPro" id="IPR003439">
    <property type="entry name" value="ABC_transporter-like_ATP-bd"/>
</dbReference>
<dbReference type="GO" id="GO:0005524">
    <property type="term" value="F:ATP binding"/>
    <property type="evidence" value="ECO:0007669"/>
    <property type="project" value="UniProtKB-KW"/>
</dbReference>
<dbReference type="GO" id="GO:0016887">
    <property type="term" value="F:ATP hydrolysis activity"/>
    <property type="evidence" value="ECO:0007669"/>
    <property type="project" value="InterPro"/>
</dbReference>
<comment type="caution">
    <text evidence="5">The sequence shown here is derived from an EMBL/GenBank/DDBJ whole genome shotgun (WGS) entry which is preliminary data.</text>
</comment>
<dbReference type="InterPro" id="IPR027417">
    <property type="entry name" value="P-loop_NTPase"/>
</dbReference>
<dbReference type="CDD" id="cd03214">
    <property type="entry name" value="ABC_Iron-Siderophores_B12_Hemin"/>
    <property type="match status" value="1"/>
</dbReference>
<dbReference type="PANTHER" id="PTHR42794">
    <property type="entry name" value="HEMIN IMPORT ATP-BINDING PROTEIN HMUV"/>
    <property type="match status" value="1"/>
</dbReference>
<evidence type="ECO:0000256" key="2">
    <source>
        <dbReference type="ARBA" id="ARBA00022741"/>
    </source>
</evidence>
<dbReference type="InterPro" id="IPR003593">
    <property type="entry name" value="AAA+_ATPase"/>
</dbReference>
<dbReference type="AlphaFoldDB" id="A0A832EI81"/>
<protein>
    <submittedName>
        <fullName evidence="5">ABC transporter ATP-binding protein</fullName>
    </submittedName>
</protein>